<dbReference type="InterPro" id="IPR001128">
    <property type="entry name" value="Cyt_P450"/>
</dbReference>
<evidence type="ECO:0000256" key="4">
    <source>
        <dbReference type="ARBA" id="ARBA00022723"/>
    </source>
</evidence>
<reference evidence="10" key="1">
    <citation type="submission" date="2023-03" db="EMBL/GenBank/DDBJ databases">
        <title>Massive genome expansion in bonnet fungi (Mycena s.s.) driven by repeated elements and novel gene families across ecological guilds.</title>
        <authorList>
            <consortium name="Lawrence Berkeley National Laboratory"/>
            <person name="Harder C.B."/>
            <person name="Miyauchi S."/>
            <person name="Viragh M."/>
            <person name="Kuo A."/>
            <person name="Thoen E."/>
            <person name="Andreopoulos B."/>
            <person name="Lu D."/>
            <person name="Skrede I."/>
            <person name="Drula E."/>
            <person name="Henrissat B."/>
            <person name="Morin E."/>
            <person name="Kohler A."/>
            <person name="Barry K."/>
            <person name="LaButti K."/>
            <person name="Morin E."/>
            <person name="Salamov A."/>
            <person name="Lipzen A."/>
            <person name="Mereny Z."/>
            <person name="Hegedus B."/>
            <person name="Baldrian P."/>
            <person name="Stursova M."/>
            <person name="Weitz H."/>
            <person name="Taylor A."/>
            <person name="Grigoriev I.V."/>
            <person name="Nagy L.G."/>
            <person name="Martin F."/>
            <person name="Kauserud H."/>
        </authorList>
    </citation>
    <scope>NUCLEOTIDE SEQUENCE</scope>
    <source>
        <strain evidence="10">CBHHK002</strain>
    </source>
</reference>
<dbReference type="GO" id="GO:0020037">
    <property type="term" value="F:heme binding"/>
    <property type="evidence" value="ECO:0007669"/>
    <property type="project" value="InterPro"/>
</dbReference>
<comment type="cofactor">
    <cofactor evidence="1 8">
        <name>heme</name>
        <dbReference type="ChEBI" id="CHEBI:30413"/>
    </cofactor>
</comment>
<accession>A0AAD7APA6</accession>
<keyword evidence="6 8" id="KW-0408">Iron</keyword>
<keyword evidence="11" id="KW-1185">Reference proteome</keyword>
<evidence type="ECO:0000256" key="7">
    <source>
        <dbReference type="ARBA" id="ARBA00023033"/>
    </source>
</evidence>
<evidence type="ECO:0000256" key="1">
    <source>
        <dbReference type="ARBA" id="ARBA00001971"/>
    </source>
</evidence>
<dbReference type="GO" id="GO:0016705">
    <property type="term" value="F:oxidoreductase activity, acting on paired donors, with incorporation or reduction of molecular oxygen"/>
    <property type="evidence" value="ECO:0007669"/>
    <property type="project" value="InterPro"/>
</dbReference>
<keyword evidence="5" id="KW-0560">Oxidoreductase</keyword>
<keyword evidence="8" id="KW-0349">Heme</keyword>
<dbReference type="InterPro" id="IPR002401">
    <property type="entry name" value="Cyt_P450_E_grp-I"/>
</dbReference>
<dbReference type="PANTHER" id="PTHR24305:SF187">
    <property type="entry name" value="P450, PUTATIVE (EUROFUNG)-RELATED"/>
    <property type="match status" value="1"/>
</dbReference>
<evidence type="ECO:0000256" key="2">
    <source>
        <dbReference type="ARBA" id="ARBA00005179"/>
    </source>
</evidence>
<gene>
    <name evidence="10" type="ORF">DFH08DRAFT_839418</name>
</gene>
<dbReference type="PRINTS" id="PR00385">
    <property type="entry name" value="P450"/>
</dbReference>
<organism evidence="10 11">
    <name type="scientific">Mycena albidolilacea</name>
    <dbReference type="NCBI Taxonomy" id="1033008"/>
    <lineage>
        <taxon>Eukaryota</taxon>
        <taxon>Fungi</taxon>
        <taxon>Dikarya</taxon>
        <taxon>Basidiomycota</taxon>
        <taxon>Agaricomycotina</taxon>
        <taxon>Agaricomycetes</taxon>
        <taxon>Agaricomycetidae</taxon>
        <taxon>Agaricales</taxon>
        <taxon>Marasmiineae</taxon>
        <taxon>Mycenaceae</taxon>
        <taxon>Mycena</taxon>
    </lineage>
</organism>
<dbReference type="PRINTS" id="PR00463">
    <property type="entry name" value="EP450I"/>
</dbReference>
<evidence type="ECO:0000313" key="11">
    <source>
        <dbReference type="Proteomes" id="UP001218218"/>
    </source>
</evidence>
<keyword evidence="4 8" id="KW-0479">Metal-binding</keyword>
<keyword evidence="9" id="KW-0812">Transmembrane</keyword>
<feature type="transmembrane region" description="Helical" evidence="9">
    <location>
        <begin position="53"/>
        <end position="78"/>
    </location>
</feature>
<evidence type="ECO:0000313" key="10">
    <source>
        <dbReference type="EMBL" id="KAJ7364482.1"/>
    </source>
</evidence>
<name>A0AAD7APA6_9AGAR</name>
<dbReference type="CDD" id="cd11061">
    <property type="entry name" value="CYP67-like"/>
    <property type="match status" value="1"/>
</dbReference>
<dbReference type="PANTHER" id="PTHR24305">
    <property type="entry name" value="CYTOCHROME P450"/>
    <property type="match status" value="1"/>
</dbReference>
<proteinExistence type="inferred from homology"/>
<keyword evidence="9" id="KW-0472">Membrane</keyword>
<evidence type="ECO:0000256" key="8">
    <source>
        <dbReference type="PIRSR" id="PIRSR602401-1"/>
    </source>
</evidence>
<evidence type="ECO:0000256" key="9">
    <source>
        <dbReference type="SAM" id="Phobius"/>
    </source>
</evidence>
<dbReference type="Gene3D" id="1.10.630.10">
    <property type="entry name" value="Cytochrome P450"/>
    <property type="match status" value="1"/>
</dbReference>
<keyword evidence="7" id="KW-0503">Monooxygenase</keyword>
<dbReference type="SUPFAM" id="SSF48264">
    <property type="entry name" value="Cytochrome P450"/>
    <property type="match status" value="1"/>
</dbReference>
<dbReference type="GO" id="GO:0005506">
    <property type="term" value="F:iron ion binding"/>
    <property type="evidence" value="ECO:0007669"/>
    <property type="project" value="InterPro"/>
</dbReference>
<dbReference type="InterPro" id="IPR050121">
    <property type="entry name" value="Cytochrome_P450_monoxygenase"/>
</dbReference>
<comment type="pathway">
    <text evidence="2">Secondary metabolite biosynthesis.</text>
</comment>
<dbReference type="AlphaFoldDB" id="A0AAD7APA6"/>
<dbReference type="GO" id="GO:0004497">
    <property type="term" value="F:monooxygenase activity"/>
    <property type="evidence" value="ECO:0007669"/>
    <property type="project" value="UniProtKB-KW"/>
</dbReference>
<dbReference type="EMBL" id="JARIHO010000003">
    <property type="protein sequence ID" value="KAJ7364482.1"/>
    <property type="molecule type" value="Genomic_DNA"/>
</dbReference>
<dbReference type="InterPro" id="IPR036396">
    <property type="entry name" value="Cyt_P450_sf"/>
</dbReference>
<keyword evidence="9" id="KW-1133">Transmembrane helix</keyword>
<evidence type="ECO:0000256" key="6">
    <source>
        <dbReference type="ARBA" id="ARBA00023004"/>
    </source>
</evidence>
<comment type="caution">
    <text evidence="10">The sequence shown here is derived from an EMBL/GenBank/DDBJ whole genome shotgun (WGS) entry which is preliminary data.</text>
</comment>
<evidence type="ECO:0000256" key="3">
    <source>
        <dbReference type="ARBA" id="ARBA00010617"/>
    </source>
</evidence>
<feature type="binding site" description="axial binding residue" evidence="8">
    <location>
        <position position="500"/>
    </location>
    <ligand>
        <name>heme</name>
        <dbReference type="ChEBI" id="CHEBI:30413"/>
    </ligand>
    <ligandPart>
        <name>Fe</name>
        <dbReference type="ChEBI" id="CHEBI:18248"/>
    </ligandPart>
</feature>
<feature type="transmembrane region" description="Helical" evidence="9">
    <location>
        <begin position="29"/>
        <end position="47"/>
    </location>
</feature>
<dbReference type="Proteomes" id="UP001218218">
    <property type="component" value="Unassembled WGS sequence"/>
</dbReference>
<protein>
    <submittedName>
        <fullName evidence="10">Cytochrome P450</fullName>
    </submittedName>
</protein>
<dbReference type="Pfam" id="PF00067">
    <property type="entry name" value="p450"/>
    <property type="match status" value="1"/>
</dbReference>
<comment type="similarity">
    <text evidence="3">Belongs to the cytochrome P450 family.</text>
</comment>
<evidence type="ECO:0000256" key="5">
    <source>
        <dbReference type="ARBA" id="ARBA00023002"/>
    </source>
</evidence>
<sequence>MSLPNSAATALLASLACYLLLKRYEPTDIPLLVGVLVVPPLIVAFLHPDSGDLLLVPGSLFGSCSLYYSGLLFWILAYRISPLHPLSKYPGPIACRISKLWLTSIASRGKLHIYMKELHDAYGPVIRIGPNEFSINEVSLVPSILGANGMPKGPLWDGRKMSGKKGTGSKEAVRGYIIGVRDLKLHAEARKAWNKGFNPTAVKGYEPILIRRVTQLVESLHAQETRSVNLSRWLSFFSFDFMGDVVFGGGFELMRDGDKDSLWHKMERGLYLPTLIQQIPSSIGFLPYFPMVGQEMKALGKFALDQAKRRLREGSVYNDLFYYLIDDKRTDAEPDPFPLVVANSVLAIIAGSDTCATVLANTFFFLLSHPESYKRLQMELDEAFPRGVKEPTDAALLSSLPYLNAVIKESLRLLPPVATSLQRAPTVGTGDKVLCEDFIIPEGTCVVVPPYTMHRDPRYFSPSPDKHLPERWLDGDDVTGAKFIVNEDAFIPFSTGPANCAGKNLAMLEMRVVVACVMRAFELRFADGYDEERWEDELKDYLVMQKGSLPVVVTSRAA</sequence>